<dbReference type="AlphaFoldDB" id="A0A6G8Q0C2"/>
<keyword evidence="3" id="KW-1185">Reference proteome</keyword>
<dbReference type="Proteomes" id="UP000502706">
    <property type="component" value="Chromosome"/>
</dbReference>
<feature type="compositionally biased region" description="Basic and acidic residues" evidence="1">
    <location>
        <begin position="35"/>
        <end position="64"/>
    </location>
</feature>
<name>A0A6G8Q0C2_9ACTN</name>
<sequence>MVDGRGGEGVRLRRERRRALIERLNANDEYLRRLEGRRREAGRLSPEELELEIEKERNRSRRDAGGMASAGG</sequence>
<dbReference type="EMBL" id="CP045121">
    <property type="protein sequence ID" value="QIN79906.1"/>
    <property type="molecule type" value="Genomic_DNA"/>
</dbReference>
<evidence type="ECO:0000313" key="3">
    <source>
        <dbReference type="Proteomes" id="UP000502706"/>
    </source>
</evidence>
<organism evidence="2 3">
    <name type="scientific">Rubrobacter marinus</name>
    <dbReference type="NCBI Taxonomy" id="2653852"/>
    <lineage>
        <taxon>Bacteria</taxon>
        <taxon>Bacillati</taxon>
        <taxon>Actinomycetota</taxon>
        <taxon>Rubrobacteria</taxon>
        <taxon>Rubrobacterales</taxon>
        <taxon>Rubrobacteraceae</taxon>
        <taxon>Rubrobacter</taxon>
    </lineage>
</organism>
<evidence type="ECO:0000256" key="1">
    <source>
        <dbReference type="SAM" id="MobiDB-lite"/>
    </source>
</evidence>
<dbReference type="RefSeq" id="WP_166397581.1">
    <property type="nucleotide sequence ID" value="NZ_CP045121.1"/>
</dbReference>
<gene>
    <name evidence="2" type="ORF">GBA65_16770</name>
</gene>
<protein>
    <submittedName>
        <fullName evidence="2">Uncharacterized protein</fullName>
    </submittedName>
</protein>
<feature type="region of interest" description="Disordered" evidence="1">
    <location>
        <begin position="35"/>
        <end position="72"/>
    </location>
</feature>
<proteinExistence type="predicted"/>
<accession>A0A6G8Q0C2</accession>
<reference evidence="2 3" key="1">
    <citation type="submission" date="2019-10" db="EMBL/GenBank/DDBJ databases">
        <title>Rubrobacter sp nov SCSIO 52915 isolated from a deep-sea sediment in the South China Sea.</title>
        <authorList>
            <person name="Chen R.W."/>
        </authorList>
    </citation>
    <scope>NUCLEOTIDE SEQUENCE [LARGE SCALE GENOMIC DNA]</scope>
    <source>
        <strain evidence="2 3">SCSIO 52915</strain>
    </source>
</reference>
<dbReference type="KEGG" id="rmar:GBA65_16770"/>
<evidence type="ECO:0000313" key="2">
    <source>
        <dbReference type="EMBL" id="QIN79906.1"/>
    </source>
</evidence>